<dbReference type="GO" id="GO:0016491">
    <property type="term" value="F:oxidoreductase activity"/>
    <property type="evidence" value="ECO:0007669"/>
    <property type="project" value="UniProtKB-KW"/>
</dbReference>
<keyword evidence="1" id="KW-0560">Oxidoreductase</keyword>
<dbReference type="GO" id="GO:0000166">
    <property type="term" value="F:nucleotide binding"/>
    <property type="evidence" value="ECO:0007669"/>
    <property type="project" value="InterPro"/>
</dbReference>
<evidence type="ECO:0000256" key="1">
    <source>
        <dbReference type="ARBA" id="ARBA00023002"/>
    </source>
</evidence>
<feature type="domain" description="Gfo/Idh/MocA-like oxidoreductase N-terminal" evidence="2">
    <location>
        <begin position="4"/>
        <end position="121"/>
    </location>
</feature>
<reference evidence="5" key="1">
    <citation type="submission" date="2018-09" db="EMBL/GenBank/DDBJ databases">
        <title>Draft Genome Sequence of Mediterraneibacter sp. KCTC 15684.</title>
        <authorList>
            <person name="Kim J.S."/>
            <person name="Han K.I."/>
            <person name="Suh M.K."/>
            <person name="Lee K.C."/>
            <person name="Eom M.K."/>
            <person name="Lee J.H."/>
            <person name="Park S.H."/>
            <person name="Kang S.W."/>
            <person name="Park J.E."/>
            <person name="Oh B.S."/>
            <person name="Yu S.Y."/>
            <person name="Choi S.H."/>
            <person name="Lee D.H."/>
            <person name="Yoon H."/>
            <person name="Kim B."/>
            <person name="Yang S.J."/>
            <person name="Lee J.S."/>
        </authorList>
    </citation>
    <scope>NUCLEOTIDE SEQUENCE [LARGE SCALE GENOMIC DNA]</scope>
    <source>
        <strain evidence="5">KCTC 15684</strain>
    </source>
</reference>
<proteinExistence type="predicted"/>
<dbReference type="InterPro" id="IPR036291">
    <property type="entry name" value="NAD(P)-bd_dom_sf"/>
</dbReference>
<protein>
    <submittedName>
        <fullName evidence="4">Dehydrogenase</fullName>
    </submittedName>
</protein>
<organism evidence="4 5">
    <name type="scientific">Mediterraneibacter butyricigenes</name>
    <dbReference type="NCBI Taxonomy" id="2316025"/>
    <lineage>
        <taxon>Bacteria</taxon>
        <taxon>Bacillati</taxon>
        <taxon>Bacillota</taxon>
        <taxon>Clostridia</taxon>
        <taxon>Lachnospirales</taxon>
        <taxon>Lachnospiraceae</taxon>
        <taxon>Mediterraneibacter</taxon>
    </lineage>
</organism>
<comment type="caution">
    <text evidence="4">The sequence shown here is derived from an EMBL/GenBank/DDBJ whole genome shotgun (WGS) entry which is preliminary data.</text>
</comment>
<dbReference type="Pfam" id="PF22725">
    <property type="entry name" value="GFO_IDH_MocA_C3"/>
    <property type="match status" value="1"/>
</dbReference>
<dbReference type="SUPFAM" id="SSF55347">
    <property type="entry name" value="Glyceraldehyde-3-phosphate dehydrogenase-like, C-terminal domain"/>
    <property type="match status" value="1"/>
</dbReference>
<dbReference type="RefSeq" id="WP_117889101.1">
    <property type="nucleotide sequence ID" value="NZ_BHGK01000001.1"/>
</dbReference>
<dbReference type="PANTHER" id="PTHR43818:SF11">
    <property type="entry name" value="BCDNA.GH03377"/>
    <property type="match status" value="1"/>
</dbReference>
<dbReference type="Proteomes" id="UP000265643">
    <property type="component" value="Unassembled WGS sequence"/>
</dbReference>
<evidence type="ECO:0000259" key="2">
    <source>
        <dbReference type="Pfam" id="PF01408"/>
    </source>
</evidence>
<evidence type="ECO:0000313" key="5">
    <source>
        <dbReference type="Proteomes" id="UP000265643"/>
    </source>
</evidence>
<dbReference type="InterPro" id="IPR050463">
    <property type="entry name" value="Gfo/Idh/MocA_oxidrdct_glycsds"/>
</dbReference>
<dbReference type="Gene3D" id="3.30.360.10">
    <property type="entry name" value="Dihydrodipicolinate Reductase, domain 2"/>
    <property type="match status" value="1"/>
</dbReference>
<name>A0A391NZ08_9FIRM</name>
<dbReference type="SUPFAM" id="SSF51735">
    <property type="entry name" value="NAD(P)-binding Rossmann-fold domains"/>
    <property type="match status" value="1"/>
</dbReference>
<dbReference type="PANTHER" id="PTHR43818">
    <property type="entry name" value="BCDNA.GH03377"/>
    <property type="match status" value="1"/>
</dbReference>
<dbReference type="AlphaFoldDB" id="A0A391NZ08"/>
<evidence type="ECO:0000313" key="4">
    <source>
        <dbReference type="EMBL" id="GCA66255.1"/>
    </source>
</evidence>
<feature type="domain" description="GFO/IDH/MocA-like oxidoreductase" evidence="3">
    <location>
        <begin position="131"/>
        <end position="281"/>
    </location>
</feature>
<evidence type="ECO:0000259" key="3">
    <source>
        <dbReference type="Pfam" id="PF22725"/>
    </source>
</evidence>
<dbReference type="InterPro" id="IPR055170">
    <property type="entry name" value="GFO_IDH_MocA-like_dom"/>
</dbReference>
<dbReference type="Gene3D" id="3.40.50.720">
    <property type="entry name" value="NAD(P)-binding Rossmann-like Domain"/>
    <property type="match status" value="1"/>
</dbReference>
<dbReference type="InterPro" id="IPR000683">
    <property type="entry name" value="Gfo/Idh/MocA-like_OxRdtase_N"/>
</dbReference>
<sequence length="383" mass="43309">MKKIKVGVIGTGFIGPVHVEAIRRQPNTEVIALSEINEELARAKADSLGIERAYGDYKELIADPDVEVIHICTPNHLHYQIAKEGILAGKHVVCEKPLAMNVEEGKELVELAKEHDVICAMHLNCRTYPLVQQIREMIARGDLGTIFAVNGSYQQDWLFKDTDYSWRLEKQFSGESRAIADIGTHWFDTVESITGLKTEKVCADFETFYKIRKKPLKPVETYSGKVLQPSDYEEVPIDTEDYATVLIKFDNGAHGSFTVNQVAAGRKNRMYFEIYGSKCSVVFDSEEPNQIWIGHRDGNNEIMMKDPSLMYPNVVEYNSYPGGHTEGFADASKQTIRKIYEAIEAGKDSDVYYPKFEDGYRELALCKAIVKSAAEEKWVVVEE</sequence>
<accession>A0A391NZ08</accession>
<keyword evidence="5" id="KW-1185">Reference proteome</keyword>
<dbReference type="EMBL" id="BHGK01000001">
    <property type="protein sequence ID" value="GCA66255.1"/>
    <property type="molecule type" value="Genomic_DNA"/>
</dbReference>
<gene>
    <name evidence="4" type="ORF">KGMB01110_06910</name>
</gene>
<dbReference type="Pfam" id="PF01408">
    <property type="entry name" value="GFO_IDH_MocA"/>
    <property type="match status" value="1"/>
</dbReference>